<keyword evidence="3" id="KW-1185">Reference proteome</keyword>
<comment type="caution">
    <text evidence="2">The sequence shown here is derived from an EMBL/GenBank/DDBJ whole genome shotgun (WGS) entry which is preliminary data.</text>
</comment>
<keyword evidence="1" id="KW-0812">Transmembrane</keyword>
<keyword evidence="1" id="KW-0472">Membrane</keyword>
<proteinExistence type="predicted"/>
<organism evidence="2 3">
    <name type="scientific">Agarivorans gilvus</name>
    <dbReference type="NCBI Taxonomy" id="680279"/>
    <lineage>
        <taxon>Bacteria</taxon>
        <taxon>Pseudomonadati</taxon>
        <taxon>Pseudomonadota</taxon>
        <taxon>Gammaproteobacteria</taxon>
        <taxon>Alteromonadales</taxon>
        <taxon>Alteromonadaceae</taxon>
        <taxon>Agarivorans</taxon>
    </lineage>
</organism>
<protein>
    <submittedName>
        <fullName evidence="2">Uncharacterized protein</fullName>
    </submittedName>
</protein>
<evidence type="ECO:0000313" key="3">
    <source>
        <dbReference type="Proteomes" id="UP000651977"/>
    </source>
</evidence>
<name>A0ABQ1I1W4_9ALTE</name>
<reference evidence="3" key="1">
    <citation type="journal article" date="2019" name="Int. J. Syst. Evol. Microbiol.">
        <title>The Global Catalogue of Microorganisms (GCM) 10K type strain sequencing project: providing services to taxonomists for standard genome sequencing and annotation.</title>
        <authorList>
            <consortium name="The Broad Institute Genomics Platform"/>
            <consortium name="The Broad Institute Genome Sequencing Center for Infectious Disease"/>
            <person name="Wu L."/>
            <person name="Ma J."/>
        </authorList>
    </citation>
    <scope>NUCLEOTIDE SEQUENCE [LARGE SCALE GENOMIC DNA]</scope>
    <source>
        <strain evidence="3">CGMCC 1.10131</strain>
    </source>
</reference>
<gene>
    <name evidence="2" type="ORF">GCM10007414_15950</name>
</gene>
<accession>A0ABQ1I1W4</accession>
<evidence type="ECO:0000256" key="1">
    <source>
        <dbReference type="SAM" id="Phobius"/>
    </source>
</evidence>
<dbReference type="Proteomes" id="UP000651977">
    <property type="component" value="Unassembled WGS sequence"/>
</dbReference>
<keyword evidence="1" id="KW-1133">Transmembrane helix</keyword>
<dbReference type="RefSeq" id="WP_055733563.1">
    <property type="nucleotide sequence ID" value="NZ_BMDY01000008.1"/>
</dbReference>
<sequence>MDIEVFKIVAPLVVSFFGAAYGAHLTLSRSKKEKIWDEKRELYSRVIIALEDISYWAEQVRSEYCCEHTSRPDSNFDESMRDIQKLTASGRLVMKDEFYNLLVSVNNALREESFKAHEVAQEAFDNSQSDHLFRHAVRVREITEEHLPQLIEAAKRELPKRT</sequence>
<feature type="transmembrane region" description="Helical" evidence="1">
    <location>
        <begin position="6"/>
        <end position="27"/>
    </location>
</feature>
<evidence type="ECO:0000313" key="2">
    <source>
        <dbReference type="EMBL" id="GGB03443.1"/>
    </source>
</evidence>
<dbReference type="EMBL" id="BMDY01000008">
    <property type="protein sequence ID" value="GGB03443.1"/>
    <property type="molecule type" value="Genomic_DNA"/>
</dbReference>